<name>A0A8S5N7A7_9CAUD</name>
<keyword evidence="1" id="KW-0812">Transmembrane</keyword>
<organism evidence="2">
    <name type="scientific">Siphoviridae sp. ctnN38</name>
    <dbReference type="NCBI Taxonomy" id="2826455"/>
    <lineage>
        <taxon>Viruses</taxon>
        <taxon>Duplodnaviria</taxon>
        <taxon>Heunggongvirae</taxon>
        <taxon>Uroviricota</taxon>
        <taxon>Caudoviricetes</taxon>
    </lineage>
</organism>
<sequence length="63" mass="6772">MNCSILDKVFGIMAIIGFFLIVGAVGASDYAVEMHIYEPVTAHMKEIVIGVILMIPGMICLGD</sequence>
<accession>A0A8S5N7A7</accession>
<keyword evidence="1" id="KW-1133">Transmembrane helix</keyword>
<reference evidence="2" key="1">
    <citation type="journal article" date="2021" name="Proc. Natl. Acad. Sci. U.S.A.">
        <title>A Catalog of Tens of Thousands of Viruses from Human Metagenomes Reveals Hidden Associations with Chronic Diseases.</title>
        <authorList>
            <person name="Tisza M.J."/>
            <person name="Buck C.B."/>
        </authorList>
    </citation>
    <scope>NUCLEOTIDE SEQUENCE</scope>
    <source>
        <strain evidence="2">CtnN38</strain>
    </source>
</reference>
<feature type="transmembrane region" description="Helical" evidence="1">
    <location>
        <begin position="47"/>
        <end position="62"/>
    </location>
</feature>
<feature type="transmembrane region" description="Helical" evidence="1">
    <location>
        <begin position="9"/>
        <end position="27"/>
    </location>
</feature>
<keyword evidence="1" id="KW-0472">Membrane</keyword>
<evidence type="ECO:0000256" key="1">
    <source>
        <dbReference type="SAM" id="Phobius"/>
    </source>
</evidence>
<protein>
    <submittedName>
        <fullName evidence="2">Uncharacterized protein</fullName>
    </submittedName>
</protein>
<proteinExistence type="predicted"/>
<dbReference type="EMBL" id="BK015077">
    <property type="protein sequence ID" value="DAD90120.1"/>
    <property type="molecule type" value="Genomic_DNA"/>
</dbReference>
<evidence type="ECO:0000313" key="2">
    <source>
        <dbReference type="EMBL" id="DAD90120.1"/>
    </source>
</evidence>